<dbReference type="RefSeq" id="YP_010781162.1">
    <property type="nucleotide sequence ID" value="NC_075038.1"/>
</dbReference>
<dbReference type="KEGG" id="vg:80517853"/>
<dbReference type="GeneID" id="80517853"/>
<accession>A0A6N1NHL2</accession>
<reference evidence="1" key="2">
    <citation type="journal article" date="2018" name="Nat. Commun.">
        <title>Tailed giant Tupanvirus possesses the most complete translational apparatus of the known virosphere.</title>
        <authorList>
            <person name="Abrahao J."/>
            <person name="Silva L."/>
            <person name="Silva L.S."/>
            <person name="Khalil J.Y.B."/>
            <person name="Rodrigues R."/>
            <person name="Arantes T."/>
            <person name="Assis F."/>
            <person name="Boratto P."/>
            <person name="Andrade M."/>
            <person name="Kroon E.G."/>
            <person name="Ribeiro B."/>
            <person name="Bergier I."/>
            <person name="Seligmann H."/>
            <person name="Ghigo E."/>
            <person name="Colson P."/>
            <person name="Levasseur A."/>
            <person name="Kroemer G."/>
            <person name="Raoult D."/>
            <person name="La Scola B."/>
        </authorList>
    </citation>
    <scope>NUCLEOTIDE SEQUENCE [LARGE SCALE GENOMIC DNA]</scope>
    <source>
        <strain evidence="1">Deep ocean</strain>
    </source>
</reference>
<evidence type="ECO:0000313" key="1">
    <source>
        <dbReference type="EMBL" id="QKU34525.1"/>
    </source>
</evidence>
<proteinExistence type="predicted"/>
<reference evidence="1" key="1">
    <citation type="submission" date="2017-06" db="EMBL/GenBank/DDBJ databases">
        <authorList>
            <person name="Assis F.L."/>
            <person name="Abrahao J.S."/>
            <person name="Silva L."/>
            <person name="Khalil J.B."/>
            <person name="Rodrigues R."/>
            <person name="Silva L.S."/>
            <person name="Boratto P."/>
            <person name="Andrade M."/>
            <person name="Kroon E.G."/>
            <person name="Ribeiro B."/>
            <person name="Bergier I."/>
            <person name="Seligmann H."/>
            <person name="Ghigo E."/>
            <person name="Colson P."/>
            <person name="Levasseur A."/>
            <person name="Raoult D."/>
            <person name="Scola B.L."/>
        </authorList>
    </citation>
    <scope>NUCLEOTIDE SEQUENCE</scope>
    <source>
        <strain evidence="1">Deep ocean</strain>
    </source>
</reference>
<protein>
    <submittedName>
        <fullName evidence="1">Putative ORFan</fullName>
    </submittedName>
</protein>
<dbReference type="EMBL" id="MF405918">
    <property type="protein sequence ID" value="QKU34525.1"/>
    <property type="molecule type" value="Genomic_DNA"/>
</dbReference>
<sequence length="74" mass="8605">MGNLGSSESKIRKQRIKEIKEKSFCPDLNGCFRKYLKGENFDQARLCFYGYDEDTAFKLSIFLNGHCNDALSWK</sequence>
<organism evidence="1">
    <name type="scientific">Tupanvirus deep ocean</name>
    <dbReference type="NCBI Taxonomy" id="2126984"/>
    <lineage>
        <taxon>Viruses</taxon>
        <taxon>Varidnaviria</taxon>
        <taxon>Bamfordvirae</taxon>
        <taxon>Nucleocytoviricota</taxon>
        <taxon>Megaviricetes</taxon>
        <taxon>Imitervirales</taxon>
        <taxon>Mimiviridae</taxon>
        <taxon>Megamimivirinae</taxon>
        <taxon>Tupanvirus</taxon>
        <taxon>Tupanvirus altamarinense</taxon>
    </lineage>
</organism>
<name>A0A6N1NHL2_9VIRU</name>